<dbReference type="Proteomes" id="UP001562425">
    <property type="component" value="Unassembled WGS sequence"/>
</dbReference>
<feature type="domain" description="Transcription factor IIIC 90kDa subunit N-terminal" evidence="1">
    <location>
        <begin position="28"/>
        <end position="373"/>
    </location>
</feature>
<accession>A0ABD1CP31</accession>
<dbReference type="Pfam" id="PF12657">
    <property type="entry name" value="TFIIIC_delta"/>
    <property type="match status" value="1"/>
</dbReference>
<gene>
    <name evidence="2" type="ORF">pipiens_004079</name>
</gene>
<dbReference type="AlphaFoldDB" id="A0ABD1CP31"/>
<dbReference type="EMBL" id="JBEHCU010010593">
    <property type="protein sequence ID" value="KAL1378000.1"/>
    <property type="molecule type" value="Genomic_DNA"/>
</dbReference>
<organism evidence="2 3">
    <name type="scientific">Culex pipiens pipiens</name>
    <name type="common">Northern house mosquito</name>
    <dbReference type="NCBI Taxonomy" id="38569"/>
    <lineage>
        <taxon>Eukaryota</taxon>
        <taxon>Metazoa</taxon>
        <taxon>Ecdysozoa</taxon>
        <taxon>Arthropoda</taxon>
        <taxon>Hexapoda</taxon>
        <taxon>Insecta</taxon>
        <taxon>Pterygota</taxon>
        <taxon>Neoptera</taxon>
        <taxon>Endopterygota</taxon>
        <taxon>Diptera</taxon>
        <taxon>Nematocera</taxon>
        <taxon>Culicoidea</taxon>
        <taxon>Culicidae</taxon>
        <taxon>Culicinae</taxon>
        <taxon>Culicini</taxon>
        <taxon>Culex</taxon>
        <taxon>Culex</taxon>
    </lineage>
</organism>
<dbReference type="SUPFAM" id="SSF50978">
    <property type="entry name" value="WD40 repeat-like"/>
    <property type="match status" value="1"/>
</dbReference>
<dbReference type="InterPro" id="IPR024761">
    <property type="entry name" value="TFIIIC_delta_N"/>
</dbReference>
<evidence type="ECO:0000313" key="2">
    <source>
        <dbReference type="EMBL" id="KAL1378000.1"/>
    </source>
</evidence>
<dbReference type="InterPro" id="IPR036322">
    <property type="entry name" value="WD40_repeat_dom_sf"/>
</dbReference>
<reference evidence="2 3" key="1">
    <citation type="submission" date="2024-05" db="EMBL/GenBank/DDBJ databases">
        <title>Culex pipiens pipiens assembly and annotation.</title>
        <authorList>
            <person name="Alout H."/>
            <person name="Durand T."/>
        </authorList>
    </citation>
    <scope>NUCLEOTIDE SEQUENCE [LARGE SCALE GENOMIC DNA]</scope>
    <source>
        <strain evidence="2">HA-2024</strain>
        <tissue evidence="2">Whole body</tissue>
    </source>
</reference>
<evidence type="ECO:0000259" key="1">
    <source>
        <dbReference type="Pfam" id="PF12657"/>
    </source>
</evidence>
<comment type="caution">
    <text evidence="2">The sequence shown here is derived from an EMBL/GenBank/DDBJ whole genome shotgun (WGS) entry which is preliminary data.</text>
</comment>
<proteinExistence type="predicted"/>
<sequence>MRGMEMRMSEFGSLQLPDVTSLPFAISSSNDHYVVSTKGSIAILQLRYKHINDDGALNYNVARFECSKEKPTSQLETREINVYNSSNREQRAKIMLDQTIIPKVATLYINNALAVPSPPGIFPDYNECLVAHLTNMGQLTLQRHDKVRNLWILYVDVSTTWIAHIYDGTVFDQFGPLSQTTAEALIGAFCWRDVVFDHAAYFAFGTKSGKIAIYSLLSDSVRAEQIVGTGTDSVRCLRWVTITKEQNLLLAGLQSGRIALYSFRIQPDNTVVDCEQLADIWGDADALVVDHMQHEVDYDNERVVLLVVKGTHLVATAFGFEGQIQSVTFHNMNNFSITGVQQLSPMCYIVSTLTGSIFCVDIQTKAGNLSLACTPIQTDLNTLKFSIYGLTATKTRSCWLLVGYPAKSFDHLSIRLPTTIIFCKFSARNALQMLITNPTLRMTEHYDCAELVRFSGSRNLQTLAELDVLTKFQPNVDDQYAYQLKLQLLQLGSRLSYFKKRCLSIAEVLFNQAQFITMVIELLHAVKVIFYFLSIRGLGPFNYAQLMTIRCLRNFIRDFVEDSFPGDFEHIHDALKPTLADAVSHANELLACAEQPLYCEKCTFCEEPIIDTKLQCLDGHQTFRCSITKQQIPLGEEETACEMCDAGTLDVAVLGSIFSVDGGQLAIYYHCCCICDVPLVRKNVI</sequence>
<protein>
    <recommendedName>
        <fullName evidence="1">Transcription factor IIIC 90kDa subunit N-terminal domain-containing protein</fullName>
    </recommendedName>
</protein>
<keyword evidence="3" id="KW-1185">Reference proteome</keyword>
<evidence type="ECO:0000313" key="3">
    <source>
        <dbReference type="Proteomes" id="UP001562425"/>
    </source>
</evidence>
<name>A0ABD1CP31_CULPP</name>